<reference evidence="2 3" key="1">
    <citation type="submission" date="2019-02" db="EMBL/GenBank/DDBJ databases">
        <title>Deep-cultivation of Planctomycetes and their phenomic and genomic characterization uncovers novel biology.</title>
        <authorList>
            <person name="Wiegand S."/>
            <person name="Jogler M."/>
            <person name="Boedeker C."/>
            <person name="Pinto D."/>
            <person name="Vollmers J."/>
            <person name="Rivas-Marin E."/>
            <person name="Kohn T."/>
            <person name="Peeters S.H."/>
            <person name="Heuer A."/>
            <person name="Rast P."/>
            <person name="Oberbeckmann S."/>
            <person name="Bunk B."/>
            <person name="Jeske O."/>
            <person name="Meyerdierks A."/>
            <person name="Storesund J.E."/>
            <person name="Kallscheuer N."/>
            <person name="Luecker S."/>
            <person name="Lage O.M."/>
            <person name="Pohl T."/>
            <person name="Merkel B.J."/>
            <person name="Hornburger P."/>
            <person name="Mueller R.-W."/>
            <person name="Bruemmer F."/>
            <person name="Labrenz M."/>
            <person name="Spormann A.M."/>
            <person name="Op den Camp H."/>
            <person name="Overmann J."/>
            <person name="Amann R."/>
            <person name="Jetten M.S.M."/>
            <person name="Mascher T."/>
            <person name="Medema M.H."/>
            <person name="Devos D.P."/>
            <person name="Kaster A.-K."/>
            <person name="Ovreas L."/>
            <person name="Rohde M."/>
            <person name="Galperin M.Y."/>
            <person name="Jogler C."/>
        </authorList>
    </citation>
    <scope>NUCLEOTIDE SEQUENCE [LARGE SCALE GENOMIC DNA]</scope>
    <source>
        <strain evidence="2 3">Mal48</strain>
    </source>
</reference>
<organism evidence="2 3">
    <name type="scientific">Thalassoglobus polymorphus</name>
    <dbReference type="NCBI Taxonomy" id="2527994"/>
    <lineage>
        <taxon>Bacteria</taxon>
        <taxon>Pseudomonadati</taxon>
        <taxon>Planctomycetota</taxon>
        <taxon>Planctomycetia</taxon>
        <taxon>Planctomycetales</taxon>
        <taxon>Planctomycetaceae</taxon>
        <taxon>Thalassoglobus</taxon>
    </lineage>
</organism>
<dbReference type="OrthoDB" id="283927at2"/>
<protein>
    <recommendedName>
        <fullName evidence="4">HicB-like antitoxin of toxin-antitoxin system domain-containing protein</fullName>
    </recommendedName>
</protein>
<proteinExistence type="predicted"/>
<evidence type="ECO:0008006" key="4">
    <source>
        <dbReference type="Google" id="ProtNLM"/>
    </source>
</evidence>
<accession>A0A517QT66</accession>
<dbReference type="AlphaFoldDB" id="A0A517QT66"/>
<dbReference type="KEGG" id="tpol:Mal48_41070"/>
<evidence type="ECO:0000313" key="2">
    <source>
        <dbReference type="EMBL" id="QDT34834.1"/>
    </source>
</evidence>
<evidence type="ECO:0000256" key="1">
    <source>
        <dbReference type="SAM" id="MobiDB-lite"/>
    </source>
</evidence>
<dbReference type="EMBL" id="CP036267">
    <property type="protein sequence ID" value="QDT34834.1"/>
    <property type="molecule type" value="Genomic_DNA"/>
</dbReference>
<keyword evidence="3" id="KW-1185">Reference proteome</keyword>
<gene>
    <name evidence="2" type="ORF">Mal48_41070</name>
</gene>
<name>A0A517QT66_9PLAN</name>
<sequence>MQDLPIHSDDQSVPVYDCHVLIGKLDDGTLTGIVSNLPEITATASSERDLLRKISTDFKTRIVKYAEANEEIPWQEKQKPGPGQQQRWIPVHL</sequence>
<dbReference type="Proteomes" id="UP000315724">
    <property type="component" value="Chromosome"/>
</dbReference>
<dbReference type="RefSeq" id="WP_145203406.1">
    <property type="nucleotide sequence ID" value="NZ_CP036267.1"/>
</dbReference>
<evidence type="ECO:0000313" key="3">
    <source>
        <dbReference type="Proteomes" id="UP000315724"/>
    </source>
</evidence>
<feature type="region of interest" description="Disordered" evidence="1">
    <location>
        <begin position="73"/>
        <end position="93"/>
    </location>
</feature>